<reference evidence="3" key="1">
    <citation type="journal article" date="2019" name="Int. J. Syst. Evol. Microbiol.">
        <title>The Global Catalogue of Microorganisms (GCM) 10K type strain sequencing project: providing services to taxonomists for standard genome sequencing and annotation.</title>
        <authorList>
            <consortium name="The Broad Institute Genomics Platform"/>
            <consortium name="The Broad Institute Genome Sequencing Center for Infectious Disease"/>
            <person name="Wu L."/>
            <person name="Ma J."/>
        </authorList>
    </citation>
    <scope>NUCLEOTIDE SEQUENCE [LARGE SCALE GENOMIC DNA]</scope>
    <source>
        <strain evidence="3">CGMCC 1.16444</strain>
    </source>
</reference>
<name>A0ABV9Z6R7_9HYPH</name>
<dbReference type="PROSITE" id="PS51318">
    <property type="entry name" value="TAT"/>
    <property type="match status" value="1"/>
</dbReference>
<dbReference type="SUPFAM" id="SSF51430">
    <property type="entry name" value="NAD(P)-linked oxidoreductase"/>
    <property type="match status" value="1"/>
</dbReference>
<dbReference type="PANTHER" id="PTHR43638">
    <property type="entry name" value="OXIDOREDUCTASE, ALDO/KETO REDUCTASE FAMILY PROTEIN"/>
    <property type="match status" value="1"/>
</dbReference>
<protein>
    <submittedName>
        <fullName evidence="2">Aldo/keto reductase</fullName>
    </submittedName>
</protein>
<accession>A0ABV9Z6R7</accession>
<dbReference type="RefSeq" id="WP_114957773.1">
    <property type="nucleotide sequence ID" value="NZ_JBHSJF010000006.1"/>
</dbReference>
<gene>
    <name evidence="2" type="ORF">ACFPFW_14250</name>
</gene>
<dbReference type="InterPro" id="IPR023210">
    <property type="entry name" value="NADP_OxRdtase_dom"/>
</dbReference>
<evidence type="ECO:0000313" key="2">
    <source>
        <dbReference type="EMBL" id="MFC5069175.1"/>
    </source>
</evidence>
<dbReference type="Gene3D" id="3.20.20.100">
    <property type="entry name" value="NADP-dependent oxidoreductase domain"/>
    <property type="match status" value="1"/>
</dbReference>
<sequence length="352" mass="38976">MTYPTTASRRDIFKGALGLGLAAAMPGIVPAFSQTAPAASDGIIRRTIGRTNETIPALGLGTFLTFDVLPGEKRDHLREVIRTYWDGGARMIDTSPLYGTSENTVGDFATDLGINDQAFIANKIWATGEFLADQSHALASLQQSQTRLWRERFDLMQCHSLVNVDFIVPLLNSWKKEGRVRYVGITHFENPYHSILVDWIGKAPLDFVQVNYSIANRAAEDRIIPAAAHRGVAVLTNLPFEKARLFKLVEGRPVPDFAREFGAENWAQFFLKWVISNPNVTCALSSTANPAHAAENIGALKGPLPDAAMRRRMVQHMETIPGFDQVATTPWYPGKRYPGIIARSQAELRARS</sequence>
<dbReference type="EMBL" id="JBHSJF010000006">
    <property type="protein sequence ID" value="MFC5069175.1"/>
    <property type="molecule type" value="Genomic_DNA"/>
</dbReference>
<dbReference type="CDD" id="cd19095">
    <property type="entry name" value="AKR_PA4992-like"/>
    <property type="match status" value="1"/>
</dbReference>
<dbReference type="InterPro" id="IPR036812">
    <property type="entry name" value="NAD(P)_OxRdtase_dom_sf"/>
</dbReference>
<dbReference type="PANTHER" id="PTHR43638:SF3">
    <property type="entry name" value="ALDEHYDE REDUCTASE"/>
    <property type="match status" value="1"/>
</dbReference>
<proteinExistence type="predicted"/>
<dbReference type="InterPro" id="IPR006311">
    <property type="entry name" value="TAT_signal"/>
</dbReference>
<organism evidence="2 3">
    <name type="scientific">Flaviflagellibacter deserti</name>
    <dbReference type="NCBI Taxonomy" id="2267266"/>
    <lineage>
        <taxon>Bacteria</taxon>
        <taxon>Pseudomonadati</taxon>
        <taxon>Pseudomonadota</taxon>
        <taxon>Alphaproteobacteria</taxon>
        <taxon>Hyphomicrobiales</taxon>
        <taxon>Flaviflagellibacter</taxon>
    </lineage>
</organism>
<evidence type="ECO:0000313" key="3">
    <source>
        <dbReference type="Proteomes" id="UP001595796"/>
    </source>
</evidence>
<keyword evidence="3" id="KW-1185">Reference proteome</keyword>
<evidence type="ECO:0000259" key="1">
    <source>
        <dbReference type="Pfam" id="PF00248"/>
    </source>
</evidence>
<dbReference type="Proteomes" id="UP001595796">
    <property type="component" value="Unassembled WGS sequence"/>
</dbReference>
<comment type="caution">
    <text evidence="2">The sequence shown here is derived from an EMBL/GenBank/DDBJ whole genome shotgun (WGS) entry which is preliminary data.</text>
</comment>
<dbReference type="Pfam" id="PF00248">
    <property type="entry name" value="Aldo_ket_red"/>
    <property type="match status" value="1"/>
</dbReference>
<feature type="domain" description="NADP-dependent oxidoreductase" evidence="1">
    <location>
        <begin position="58"/>
        <end position="310"/>
    </location>
</feature>